<dbReference type="PANTHER" id="PTHR43214:SF24">
    <property type="entry name" value="TRANSCRIPTIONAL REGULATORY PROTEIN NARL-RELATED"/>
    <property type="match status" value="1"/>
</dbReference>
<dbReference type="InterPro" id="IPR001789">
    <property type="entry name" value="Sig_transdc_resp-reg_receiver"/>
</dbReference>
<dbReference type="GO" id="GO:0003677">
    <property type="term" value="F:DNA binding"/>
    <property type="evidence" value="ECO:0007669"/>
    <property type="project" value="UniProtKB-KW"/>
</dbReference>
<organism evidence="8 9">
    <name type="scientific">Cryptosporangium aurantiacum</name>
    <dbReference type="NCBI Taxonomy" id="134849"/>
    <lineage>
        <taxon>Bacteria</taxon>
        <taxon>Bacillati</taxon>
        <taxon>Actinomycetota</taxon>
        <taxon>Actinomycetes</taxon>
        <taxon>Cryptosporangiales</taxon>
        <taxon>Cryptosporangiaceae</taxon>
        <taxon>Cryptosporangium</taxon>
    </lineage>
</organism>
<dbReference type="InterPro" id="IPR058245">
    <property type="entry name" value="NreC/VraR/RcsB-like_REC"/>
</dbReference>
<proteinExistence type="predicted"/>
<dbReference type="CDD" id="cd17535">
    <property type="entry name" value="REC_NarL-like"/>
    <property type="match status" value="1"/>
</dbReference>
<dbReference type="InterPro" id="IPR011006">
    <property type="entry name" value="CheY-like_superfamily"/>
</dbReference>
<dbReference type="GO" id="GO:0000160">
    <property type="term" value="P:phosphorelay signal transduction system"/>
    <property type="evidence" value="ECO:0007669"/>
    <property type="project" value="InterPro"/>
</dbReference>
<keyword evidence="9" id="KW-1185">Reference proteome</keyword>
<dbReference type="Pfam" id="PF00196">
    <property type="entry name" value="GerE"/>
    <property type="match status" value="1"/>
</dbReference>
<dbReference type="STRING" id="134849.SAMN05443668_105222"/>
<dbReference type="SMART" id="SM00421">
    <property type="entry name" value="HTH_LUXR"/>
    <property type="match status" value="1"/>
</dbReference>
<feature type="modified residue" description="4-aspartylphosphate" evidence="5">
    <location>
        <position position="54"/>
    </location>
</feature>
<dbReference type="Gene3D" id="3.40.50.2300">
    <property type="match status" value="1"/>
</dbReference>
<evidence type="ECO:0000256" key="3">
    <source>
        <dbReference type="ARBA" id="ARBA00023125"/>
    </source>
</evidence>
<reference evidence="8 9" key="1">
    <citation type="submission" date="2016-11" db="EMBL/GenBank/DDBJ databases">
        <authorList>
            <person name="Jaros S."/>
            <person name="Januszkiewicz K."/>
            <person name="Wedrychowicz H."/>
        </authorList>
    </citation>
    <scope>NUCLEOTIDE SEQUENCE [LARGE SCALE GENOMIC DNA]</scope>
    <source>
        <strain evidence="8 9">DSM 46144</strain>
    </source>
</reference>
<name>A0A1M7QR79_9ACTN</name>
<keyword evidence="2" id="KW-0805">Transcription regulation</keyword>
<dbReference type="Pfam" id="PF00072">
    <property type="entry name" value="Response_reg"/>
    <property type="match status" value="1"/>
</dbReference>
<keyword evidence="1 5" id="KW-0597">Phosphoprotein</keyword>
<dbReference type="GO" id="GO:0006355">
    <property type="term" value="P:regulation of DNA-templated transcription"/>
    <property type="evidence" value="ECO:0007669"/>
    <property type="project" value="InterPro"/>
</dbReference>
<protein>
    <submittedName>
        <fullName evidence="8">Two component transcriptional regulator, LuxR family</fullName>
    </submittedName>
</protein>
<feature type="domain" description="Response regulatory" evidence="7">
    <location>
        <begin position="3"/>
        <end position="119"/>
    </location>
</feature>
<dbReference type="PANTHER" id="PTHR43214">
    <property type="entry name" value="TWO-COMPONENT RESPONSE REGULATOR"/>
    <property type="match status" value="1"/>
</dbReference>
<dbReference type="InterPro" id="IPR016032">
    <property type="entry name" value="Sig_transdc_resp-reg_C-effctor"/>
</dbReference>
<evidence type="ECO:0000313" key="8">
    <source>
        <dbReference type="EMBL" id="SHN34124.1"/>
    </source>
</evidence>
<dbReference type="SMART" id="SM00448">
    <property type="entry name" value="REC"/>
    <property type="match status" value="1"/>
</dbReference>
<dbReference type="RefSeq" id="WP_073258821.1">
    <property type="nucleotide sequence ID" value="NZ_FRCS01000005.1"/>
</dbReference>
<dbReference type="InterPro" id="IPR039420">
    <property type="entry name" value="WalR-like"/>
</dbReference>
<sequence length="226" mass="23257">MIRVLVVEDQPVLRAGFAAILDAEPDLTVVGQAGDGAAGVELAAALAPDVVLMDIRMPGMDGLTATRLLTDRPAAPAVVVLTTFDLDAYVYEALRAGAAGYLLKDAEPDELLAAVRVVAGGEAMLSPTVTRRLIATFADGGPPPDPDAEAALAGLTGREREVFVLLASGLSNAELAEQLGVGVGTVKTHVNAVLTKLGVRDRVRATILAYDLGVVRARAQRPAGGS</sequence>
<dbReference type="EMBL" id="FRCS01000005">
    <property type="protein sequence ID" value="SHN34124.1"/>
    <property type="molecule type" value="Genomic_DNA"/>
</dbReference>
<dbReference type="InterPro" id="IPR000792">
    <property type="entry name" value="Tscrpt_reg_LuxR_C"/>
</dbReference>
<dbReference type="PROSITE" id="PS50110">
    <property type="entry name" value="RESPONSE_REGULATORY"/>
    <property type="match status" value="1"/>
</dbReference>
<evidence type="ECO:0000256" key="2">
    <source>
        <dbReference type="ARBA" id="ARBA00023015"/>
    </source>
</evidence>
<evidence type="ECO:0000259" key="7">
    <source>
        <dbReference type="PROSITE" id="PS50110"/>
    </source>
</evidence>
<dbReference type="Proteomes" id="UP000184440">
    <property type="component" value="Unassembled WGS sequence"/>
</dbReference>
<evidence type="ECO:0000256" key="1">
    <source>
        <dbReference type="ARBA" id="ARBA00022553"/>
    </source>
</evidence>
<keyword evidence="4" id="KW-0804">Transcription</keyword>
<gene>
    <name evidence="8" type="ORF">SAMN05443668_105222</name>
</gene>
<accession>A0A1M7QR79</accession>
<dbReference type="AlphaFoldDB" id="A0A1M7QR79"/>
<dbReference type="SUPFAM" id="SSF52172">
    <property type="entry name" value="CheY-like"/>
    <property type="match status" value="1"/>
</dbReference>
<evidence type="ECO:0000256" key="5">
    <source>
        <dbReference type="PROSITE-ProRule" id="PRU00169"/>
    </source>
</evidence>
<dbReference type="PROSITE" id="PS50043">
    <property type="entry name" value="HTH_LUXR_2"/>
    <property type="match status" value="1"/>
</dbReference>
<evidence type="ECO:0000256" key="4">
    <source>
        <dbReference type="ARBA" id="ARBA00023163"/>
    </source>
</evidence>
<evidence type="ECO:0000313" key="9">
    <source>
        <dbReference type="Proteomes" id="UP000184440"/>
    </source>
</evidence>
<evidence type="ECO:0000259" key="6">
    <source>
        <dbReference type="PROSITE" id="PS50043"/>
    </source>
</evidence>
<dbReference type="PRINTS" id="PR00038">
    <property type="entry name" value="HTHLUXR"/>
</dbReference>
<feature type="domain" description="HTH luxR-type" evidence="6">
    <location>
        <begin position="148"/>
        <end position="213"/>
    </location>
</feature>
<dbReference type="CDD" id="cd06170">
    <property type="entry name" value="LuxR_C_like"/>
    <property type="match status" value="1"/>
</dbReference>
<keyword evidence="3" id="KW-0238">DNA-binding</keyword>
<dbReference type="SUPFAM" id="SSF46894">
    <property type="entry name" value="C-terminal effector domain of the bipartite response regulators"/>
    <property type="match status" value="1"/>
</dbReference>